<evidence type="ECO:0000313" key="6">
    <source>
        <dbReference type="EMBL" id="AEM37883.1"/>
    </source>
</evidence>
<dbReference type="RefSeq" id="WP_014025560.1">
    <property type="nucleotide sequence ID" value="NC_015931.1"/>
</dbReference>
<keyword evidence="3 5" id="KW-0255">Endonuclease</keyword>
<proteinExistence type="inferred from homology"/>
<comment type="catalytic activity">
    <reaction evidence="5">
        <text>Endonucleolytic cleavage of RNA, removing 5'-extranucleotides from tRNA precursor.</text>
        <dbReference type="EC" id="3.1.26.5"/>
    </reaction>
</comment>
<dbReference type="PANTHER" id="PTHR41173:SF1">
    <property type="entry name" value="RNA-FREE RIBONUCLEASE P"/>
    <property type="match status" value="1"/>
</dbReference>
<dbReference type="Pfam" id="PF08745">
    <property type="entry name" value="PIN_5"/>
    <property type="match status" value="1"/>
</dbReference>
<comment type="similarity">
    <text evidence="5">Belongs to the HARP family.</text>
</comment>
<evidence type="ECO:0000256" key="2">
    <source>
        <dbReference type="ARBA" id="ARBA00022722"/>
    </source>
</evidence>
<gene>
    <name evidence="6" type="ordered locus">Pyrfu_0011</name>
</gene>
<dbReference type="HOGENOM" id="CLU_109672_0_0_2"/>
<reference evidence="6 7" key="1">
    <citation type="journal article" date="2011" name="Stand. Genomic Sci.">
        <title>Complete genome sequence of the hyperthermophilic chemolithoautotroph Pyrolobus fumarii type strain (1A).</title>
        <authorList>
            <person name="Anderson I."/>
            <person name="Goker M."/>
            <person name="Nolan M."/>
            <person name="Lucas S."/>
            <person name="Hammon N."/>
            <person name="Deshpande S."/>
            <person name="Cheng J.F."/>
            <person name="Tapia R."/>
            <person name="Han C."/>
            <person name="Goodwin L."/>
            <person name="Pitluck S."/>
            <person name="Huntemann M."/>
            <person name="Liolios K."/>
            <person name="Ivanova N."/>
            <person name="Pagani I."/>
            <person name="Mavromatis K."/>
            <person name="Ovchinikova G."/>
            <person name="Pati A."/>
            <person name="Chen A."/>
            <person name="Palaniappan K."/>
            <person name="Land M."/>
            <person name="Hauser L."/>
            <person name="Brambilla E.M."/>
            <person name="Huber H."/>
            <person name="Yasawong M."/>
            <person name="Rohde M."/>
            <person name="Spring S."/>
            <person name="Abt B."/>
            <person name="Sikorski J."/>
            <person name="Wirth R."/>
            <person name="Detter J.C."/>
            <person name="Woyke T."/>
            <person name="Bristow J."/>
            <person name="Eisen J.A."/>
            <person name="Markowitz V."/>
            <person name="Hugenholtz P."/>
            <person name="Kyrpides N.C."/>
            <person name="Klenk H.P."/>
            <person name="Lapidus A."/>
        </authorList>
    </citation>
    <scope>NUCLEOTIDE SEQUENCE [LARGE SCALE GENOMIC DNA]</scope>
    <source>
        <strain evidence="7">DSM 11204 / 1A</strain>
    </source>
</reference>
<dbReference type="AlphaFoldDB" id="G0EDP6"/>
<sequence>MATGKPAARAIMVFVLDTSALTDPRLREVFRVQTLDEVVKHIVGLLREARTKLGIEFYTTPTMFSEMKRFLLSNGVQPETIEMLQAWMLVKAPDKLSVRIPAIVMAEYVEDMRRRLMKGLRVAEEAVWKAVREAEKARAVDEKRKQEEFIGPIIRNLREKYREATRRGIVDSLEDFDVVILALELKAVLVTNDEGIKRLAETLGVIVVDPLTFVRMLRSYLEVGVSGRTAS</sequence>
<dbReference type="GO" id="GO:0004526">
    <property type="term" value="F:ribonuclease P activity"/>
    <property type="evidence" value="ECO:0007669"/>
    <property type="project" value="UniProtKB-UniRule"/>
</dbReference>
<dbReference type="STRING" id="694429.Pyrfu_0011"/>
<dbReference type="InParanoid" id="G0EDP6"/>
<keyword evidence="2 5" id="KW-0540">Nuclease</keyword>
<dbReference type="EMBL" id="CP002838">
    <property type="protein sequence ID" value="AEM37883.1"/>
    <property type="molecule type" value="Genomic_DNA"/>
</dbReference>
<dbReference type="EC" id="3.1.26.5" evidence="5"/>
<protein>
    <recommendedName>
        <fullName evidence="5">RNA-free ribonuclease P</fullName>
        <shortName evidence="5">RNA-free RNase P</shortName>
        <ecNumber evidence="5">3.1.26.5</ecNumber>
    </recommendedName>
    <alternativeName>
        <fullName evidence="5">Protein-only RNase P</fullName>
    </alternativeName>
</protein>
<keyword evidence="7" id="KW-1185">Reference proteome</keyword>
<dbReference type="NCBIfam" id="NF003345">
    <property type="entry name" value="PRK04358.1-6"/>
    <property type="match status" value="1"/>
</dbReference>
<keyword evidence="1 5" id="KW-0819">tRNA processing</keyword>
<dbReference type="HAMAP" id="MF_01078">
    <property type="entry name" value="RNA_free_RNase_P"/>
    <property type="match status" value="1"/>
</dbReference>
<evidence type="ECO:0000256" key="4">
    <source>
        <dbReference type="ARBA" id="ARBA00022801"/>
    </source>
</evidence>
<dbReference type="Proteomes" id="UP000001037">
    <property type="component" value="Chromosome"/>
</dbReference>
<accession>G0EDP6</accession>
<organism evidence="6 7">
    <name type="scientific">Pyrolobus fumarii (strain DSM 11204 / 1A)</name>
    <dbReference type="NCBI Taxonomy" id="694429"/>
    <lineage>
        <taxon>Archaea</taxon>
        <taxon>Thermoproteota</taxon>
        <taxon>Thermoprotei</taxon>
        <taxon>Desulfurococcales</taxon>
        <taxon>Pyrodictiaceae</taxon>
        <taxon>Pyrolobus</taxon>
    </lineage>
</organism>
<evidence type="ECO:0000256" key="5">
    <source>
        <dbReference type="HAMAP-Rule" id="MF_01078"/>
    </source>
</evidence>
<dbReference type="GO" id="GO:0001682">
    <property type="term" value="P:tRNA 5'-leader removal"/>
    <property type="evidence" value="ECO:0007669"/>
    <property type="project" value="UniProtKB-UniRule"/>
</dbReference>
<dbReference type="SUPFAM" id="SSF88723">
    <property type="entry name" value="PIN domain-like"/>
    <property type="match status" value="1"/>
</dbReference>
<evidence type="ECO:0000256" key="3">
    <source>
        <dbReference type="ARBA" id="ARBA00022759"/>
    </source>
</evidence>
<evidence type="ECO:0000313" key="7">
    <source>
        <dbReference type="Proteomes" id="UP000001037"/>
    </source>
</evidence>
<evidence type="ECO:0000256" key="1">
    <source>
        <dbReference type="ARBA" id="ARBA00022694"/>
    </source>
</evidence>
<dbReference type="OrthoDB" id="95197at2157"/>
<dbReference type="InterPro" id="IPR014856">
    <property type="entry name" value="RNA_free_RNase_P"/>
</dbReference>
<comment type="function">
    <text evidence="5">RNA-free RNase P that catalyzes the removal of the 5'-leader sequence from pre-tRNA to produce the mature 5'-terminus.</text>
</comment>
<dbReference type="GeneID" id="11139636"/>
<dbReference type="InterPro" id="IPR029060">
    <property type="entry name" value="PIN-like_dom_sf"/>
</dbReference>
<dbReference type="PANTHER" id="PTHR41173">
    <property type="entry name" value="UPF0278 PROTEIN TK1425"/>
    <property type="match status" value="1"/>
</dbReference>
<keyword evidence="4 5" id="KW-0378">Hydrolase</keyword>
<dbReference type="eggNOG" id="arCOG00720">
    <property type="taxonomic scope" value="Archaea"/>
</dbReference>
<dbReference type="NCBIfam" id="TIGR03875">
    <property type="entry name" value="RNA_lig_partner"/>
    <property type="match status" value="1"/>
</dbReference>
<dbReference type="KEGG" id="pfm:Pyrfu_0011"/>
<dbReference type="CDD" id="cd18691">
    <property type="entry name" value="PIN_VapC-like"/>
    <property type="match status" value="1"/>
</dbReference>
<name>G0EDP6_PYRF1</name>